<dbReference type="InterPro" id="IPR051043">
    <property type="entry name" value="Sulfatase_Mod_Factor_Kinase"/>
</dbReference>
<name>A0ABY7K4P8_9ACTN</name>
<keyword evidence="3" id="KW-1185">Reference proteome</keyword>
<protein>
    <submittedName>
        <fullName evidence="2">Formylglycine-generating enzyme family protein</fullName>
    </submittedName>
</protein>
<dbReference type="InterPro" id="IPR005532">
    <property type="entry name" value="SUMF_dom"/>
</dbReference>
<gene>
    <name evidence="2" type="ORF">M6B22_05940</name>
</gene>
<accession>A0ABY7K4P8</accession>
<dbReference type="InterPro" id="IPR016187">
    <property type="entry name" value="CTDL_fold"/>
</dbReference>
<dbReference type="PANTHER" id="PTHR23150">
    <property type="entry name" value="SULFATASE MODIFYING FACTOR 1, 2"/>
    <property type="match status" value="1"/>
</dbReference>
<dbReference type="RefSeq" id="WP_269444854.1">
    <property type="nucleotide sequence ID" value="NZ_CP097463.1"/>
</dbReference>
<evidence type="ECO:0000313" key="3">
    <source>
        <dbReference type="Proteomes" id="UP001164693"/>
    </source>
</evidence>
<dbReference type="InterPro" id="IPR042095">
    <property type="entry name" value="SUMF_sf"/>
</dbReference>
<dbReference type="Proteomes" id="UP001164693">
    <property type="component" value="Chromosome"/>
</dbReference>
<organism evidence="2 3">
    <name type="scientific">Jatrophihabitans cynanchi</name>
    <dbReference type="NCBI Taxonomy" id="2944128"/>
    <lineage>
        <taxon>Bacteria</taxon>
        <taxon>Bacillati</taxon>
        <taxon>Actinomycetota</taxon>
        <taxon>Actinomycetes</taxon>
        <taxon>Jatrophihabitantales</taxon>
        <taxon>Jatrophihabitantaceae</taxon>
        <taxon>Jatrophihabitans</taxon>
    </lineage>
</organism>
<proteinExistence type="predicted"/>
<evidence type="ECO:0000313" key="2">
    <source>
        <dbReference type="EMBL" id="WAX58304.1"/>
    </source>
</evidence>
<dbReference type="PANTHER" id="PTHR23150:SF19">
    <property type="entry name" value="FORMYLGLYCINE-GENERATING ENZYME"/>
    <property type="match status" value="1"/>
</dbReference>
<dbReference type="EMBL" id="CP097463">
    <property type="protein sequence ID" value="WAX58304.1"/>
    <property type="molecule type" value="Genomic_DNA"/>
</dbReference>
<feature type="domain" description="Sulfatase-modifying factor enzyme-like" evidence="1">
    <location>
        <begin position="9"/>
        <end position="241"/>
    </location>
</feature>
<evidence type="ECO:0000259" key="1">
    <source>
        <dbReference type="Pfam" id="PF03781"/>
    </source>
</evidence>
<dbReference type="Gene3D" id="3.90.1580.10">
    <property type="entry name" value="paralog of FGE (formylglycine-generating enzyme)"/>
    <property type="match status" value="1"/>
</dbReference>
<sequence length="246" mass="27303">MIEQDRVIEPEMVAIPAGEVRMGVPQFPAGAALPHPWQRTRRAVGAFALAARAVTVGEYRAFARATRYPIAEELSVDPRFGDPLAPAGFVSWIDATSYVQWLARETGKPYRLVRDAEYEYAARGGLDGARFPWGDAEPAGYADFGNSDGAPLPVASFAANGFGLYDMAGSMWCWCEERFDEVVAFDRARMSYDETMIRDVRHNRICRGGSFKTADLTALYCAHRHEDPMDSRFDCIGFRVALSLPS</sequence>
<dbReference type="SUPFAM" id="SSF56436">
    <property type="entry name" value="C-type lectin-like"/>
    <property type="match status" value="1"/>
</dbReference>
<dbReference type="Pfam" id="PF03781">
    <property type="entry name" value="FGE-sulfatase"/>
    <property type="match status" value="1"/>
</dbReference>
<reference evidence="2" key="1">
    <citation type="submission" date="2022-05" db="EMBL/GenBank/DDBJ databases">
        <title>Jatrophihabitans sp. SB3-54 whole genome sequence.</title>
        <authorList>
            <person name="Suh M.K."/>
            <person name="Eom M.K."/>
            <person name="Kim J.S."/>
            <person name="Kim H.S."/>
            <person name="Do H.E."/>
            <person name="Shin Y.K."/>
            <person name="Lee J.-S."/>
        </authorList>
    </citation>
    <scope>NUCLEOTIDE SEQUENCE</scope>
    <source>
        <strain evidence="2">SB3-54</strain>
    </source>
</reference>